<keyword evidence="1" id="KW-0812">Transmembrane</keyword>
<name>A0AB33XSD0_LACRH</name>
<reference evidence="2 3" key="1">
    <citation type="journal article" date="2013" name="Genome Announc.">
        <title>Draft Genome Sequence of Staphylococcus simulans UMC-CNS-990, Isolated from a Case of Chronic Bovine Mastitis.</title>
        <authorList>
            <person name="Calcutt M.J."/>
            <person name="Foecking M.F."/>
            <person name="Hsieh H.Y."/>
            <person name="Perry J."/>
            <person name="Stewart G.C."/>
            <person name="Middleton J.R."/>
        </authorList>
    </citation>
    <scope>NUCLEOTIDE SEQUENCE [LARGE SCALE GENOMIC DNA]</scope>
    <source>
        <strain evidence="2 3">LRHMDP3</strain>
    </source>
</reference>
<comment type="caution">
    <text evidence="2">The sequence shown here is derived from an EMBL/GenBank/DDBJ whole genome shotgun (WGS) entry which is preliminary data.</text>
</comment>
<gene>
    <name evidence="2" type="ORF">LRHMDP3_2161</name>
</gene>
<keyword evidence="1" id="KW-1133">Transmembrane helix</keyword>
<accession>A0AB33XSD0</accession>
<keyword evidence="1" id="KW-0472">Membrane</keyword>
<protein>
    <submittedName>
        <fullName evidence="2">Uncharacterized protein</fullName>
    </submittedName>
</protein>
<dbReference type="AlphaFoldDB" id="A0AB33XSD0"/>
<evidence type="ECO:0000313" key="2">
    <source>
        <dbReference type="EMBL" id="EKS49747.1"/>
    </source>
</evidence>
<sequence>MGFILAKLSNIPFKWWIYVGGVCGSFLGEWLFVTRKAKRKHKHSA</sequence>
<proteinExistence type="predicted"/>
<feature type="transmembrane region" description="Helical" evidence="1">
    <location>
        <begin position="15"/>
        <end position="33"/>
    </location>
</feature>
<organism evidence="2 3">
    <name type="scientific">Lacticaseibacillus rhamnosus LRHMDP3</name>
    <dbReference type="NCBI Taxonomy" id="1203259"/>
    <lineage>
        <taxon>Bacteria</taxon>
        <taxon>Bacillati</taxon>
        <taxon>Bacillota</taxon>
        <taxon>Bacilli</taxon>
        <taxon>Lactobacillales</taxon>
        <taxon>Lactobacillaceae</taxon>
        <taxon>Lacticaseibacillus</taxon>
    </lineage>
</organism>
<evidence type="ECO:0000256" key="1">
    <source>
        <dbReference type="SAM" id="Phobius"/>
    </source>
</evidence>
<evidence type="ECO:0000313" key="3">
    <source>
        <dbReference type="Proteomes" id="UP000009352"/>
    </source>
</evidence>
<dbReference type="EMBL" id="AMQX01000012">
    <property type="protein sequence ID" value="EKS49747.1"/>
    <property type="molecule type" value="Genomic_DNA"/>
</dbReference>
<dbReference type="Proteomes" id="UP000009352">
    <property type="component" value="Unassembled WGS sequence"/>
</dbReference>